<dbReference type="AlphaFoldDB" id="A0A3S5ABH2"/>
<dbReference type="SUPFAM" id="SSF102400">
    <property type="entry name" value="DNA polymerase III chi subunit"/>
    <property type="match status" value="1"/>
</dbReference>
<evidence type="ECO:0000313" key="2">
    <source>
        <dbReference type="Proteomes" id="UP000272771"/>
    </source>
</evidence>
<gene>
    <name evidence="1" type="primary">holC</name>
    <name evidence="1" type="ORF">NCTC12742_01570</name>
</gene>
<dbReference type="GO" id="GO:0003677">
    <property type="term" value="F:DNA binding"/>
    <property type="evidence" value="ECO:0007669"/>
    <property type="project" value="InterPro"/>
</dbReference>
<dbReference type="PANTHER" id="PTHR38767">
    <property type="entry name" value="DNA POLYMERASE III SUBUNIT CHI"/>
    <property type="match status" value="1"/>
</dbReference>
<accession>A0A3S5ABH2</accession>
<name>A0A3S5ABH2_9NEIS</name>
<dbReference type="STRING" id="28091.SAMEA3174300_00131"/>
<dbReference type="PANTHER" id="PTHR38767:SF1">
    <property type="entry name" value="DNA POLYMERASE III SUBUNIT CHI"/>
    <property type="match status" value="1"/>
</dbReference>
<dbReference type="GO" id="GO:0003887">
    <property type="term" value="F:DNA-directed DNA polymerase activity"/>
    <property type="evidence" value="ECO:0007669"/>
    <property type="project" value="UniProtKB-EC"/>
</dbReference>
<keyword evidence="2" id="KW-1185">Reference proteome</keyword>
<evidence type="ECO:0000313" key="1">
    <source>
        <dbReference type="EMBL" id="VEJ51670.1"/>
    </source>
</evidence>
<dbReference type="InterPro" id="IPR007459">
    <property type="entry name" value="DNA_pol3_chi"/>
</dbReference>
<reference evidence="1 2" key="1">
    <citation type="submission" date="2018-12" db="EMBL/GenBank/DDBJ databases">
        <authorList>
            <consortium name="Pathogen Informatics"/>
        </authorList>
    </citation>
    <scope>NUCLEOTIDE SEQUENCE [LARGE SCALE GENOMIC DNA]</scope>
    <source>
        <strain evidence="1 2">NCTC12742</strain>
    </source>
</reference>
<dbReference type="KEGG" id="nwe:SAMEA3174300_0131"/>
<keyword evidence="1" id="KW-0808">Transferase</keyword>
<dbReference type="EMBL" id="LR134533">
    <property type="protein sequence ID" value="VEJ51670.1"/>
    <property type="molecule type" value="Genomic_DNA"/>
</dbReference>
<dbReference type="Proteomes" id="UP000272771">
    <property type="component" value="Chromosome"/>
</dbReference>
<protein>
    <submittedName>
        <fullName evidence="1">DNA polymerase III subunit chi</fullName>
        <ecNumber evidence="1">2.7.7.7</ecNumber>
    </submittedName>
</protein>
<dbReference type="EC" id="2.7.7.7" evidence="1"/>
<dbReference type="OrthoDB" id="5297568at2"/>
<sequence length="146" mass="16580">MPQATFYTHVSDCHLFACRLTARAVQSGSRVLVWTEDGEAAEKLNLDLWSYEPTAFLPHEIWYPNQPQPEDAPVLVTFGQTFPALQPGRVVLNLSPDFWCDAVPPPERVLEIVGTGLEDLDEARKRFSAYKRQGFDITHHNRQGKD</sequence>
<proteinExistence type="predicted"/>
<organism evidence="1 2">
    <name type="scientific">Neisseria weaveri</name>
    <dbReference type="NCBI Taxonomy" id="28091"/>
    <lineage>
        <taxon>Bacteria</taxon>
        <taxon>Pseudomonadati</taxon>
        <taxon>Pseudomonadota</taxon>
        <taxon>Betaproteobacteria</taxon>
        <taxon>Neisseriales</taxon>
        <taxon>Neisseriaceae</taxon>
        <taxon>Neisseria</taxon>
    </lineage>
</organism>
<dbReference type="GO" id="GO:0032298">
    <property type="term" value="P:positive regulation of DNA-templated DNA replication initiation"/>
    <property type="evidence" value="ECO:0007669"/>
    <property type="project" value="TreeGrafter"/>
</dbReference>
<dbReference type="Pfam" id="PF04364">
    <property type="entry name" value="DNA_pol3_chi"/>
    <property type="match status" value="1"/>
</dbReference>
<dbReference type="InterPro" id="IPR036768">
    <property type="entry name" value="PolIII_chi_sf"/>
</dbReference>
<dbReference type="RefSeq" id="WP_004285665.1">
    <property type="nucleotide sequence ID" value="NZ_CAUJRG010000001.1"/>
</dbReference>
<keyword evidence="1" id="KW-0548">Nucleotidyltransferase</keyword>
<dbReference type="GO" id="GO:0006260">
    <property type="term" value="P:DNA replication"/>
    <property type="evidence" value="ECO:0007669"/>
    <property type="project" value="InterPro"/>
</dbReference>
<dbReference type="Gene3D" id="3.40.50.10110">
    <property type="entry name" value="DNA polymerase III subunit chi"/>
    <property type="match status" value="1"/>
</dbReference>